<protein>
    <recommendedName>
        <fullName evidence="3">DUF4283 domain-containing protein</fullName>
    </recommendedName>
</protein>
<comment type="caution">
    <text evidence="4">The sequence shown here is derived from an EMBL/GenBank/DDBJ whole genome shotgun (WGS) entry which is preliminary data.</text>
</comment>
<evidence type="ECO:0000256" key="2">
    <source>
        <dbReference type="SAM" id="Phobius"/>
    </source>
</evidence>
<dbReference type="Proteomes" id="UP000467840">
    <property type="component" value="Chromosome 15"/>
</dbReference>
<evidence type="ECO:0000259" key="3">
    <source>
        <dbReference type="Pfam" id="PF14111"/>
    </source>
</evidence>
<dbReference type="InterPro" id="IPR025558">
    <property type="entry name" value="DUF4283"/>
</dbReference>
<feature type="domain" description="DUF4283" evidence="3">
    <location>
        <begin position="92"/>
        <end position="124"/>
    </location>
</feature>
<dbReference type="Pfam" id="PF14111">
    <property type="entry name" value="DUF4283"/>
    <property type="match status" value="1"/>
</dbReference>
<keyword evidence="2" id="KW-1133">Transmembrane helix</keyword>
<evidence type="ECO:0000313" key="4">
    <source>
        <dbReference type="EMBL" id="KAF2316213.1"/>
    </source>
</evidence>
<proteinExistence type="predicted"/>
<sequence>MNVDNATLSLSTEETDQLHWSSKKVKLRNGLSEEVSIPAHDNSSTDNGMDQKSKKSFRDIVMHESRTECPTIRLTNIEKRVLQQPWKFTVILKNEYERVLSDGPWMVAGHYLTVRQWRPNFDPDLAQIKRQWYGFVFPIYLLVLFSCVLWRLGQRIGV</sequence>
<gene>
    <name evidence="4" type="ORF">GH714_041554</name>
</gene>
<reference evidence="4 5" key="1">
    <citation type="journal article" date="2020" name="Mol. Plant">
        <title>The Chromosome-Based Rubber Tree Genome Provides New Insights into Spurge Genome Evolution and Rubber Biosynthesis.</title>
        <authorList>
            <person name="Liu J."/>
            <person name="Shi C."/>
            <person name="Shi C.C."/>
            <person name="Li W."/>
            <person name="Zhang Q.J."/>
            <person name="Zhang Y."/>
            <person name="Li K."/>
            <person name="Lu H.F."/>
            <person name="Shi C."/>
            <person name="Zhu S.T."/>
            <person name="Xiao Z.Y."/>
            <person name="Nan H."/>
            <person name="Yue Y."/>
            <person name="Zhu X.G."/>
            <person name="Wu Y."/>
            <person name="Hong X.N."/>
            <person name="Fan G.Y."/>
            <person name="Tong Y."/>
            <person name="Zhang D."/>
            <person name="Mao C.L."/>
            <person name="Liu Y.L."/>
            <person name="Hao S.J."/>
            <person name="Liu W.Q."/>
            <person name="Lv M.Q."/>
            <person name="Zhang H.B."/>
            <person name="Liu Y."/>
            <person name="Hu-Tang G.R."/>
            <person name="Wang J.P."/>
            <person name="Wang J.H."/>
            <person name="Sun Y.H."/>
            <person name="Ni S.B."/>
            <person name="Chen W.B."/>
            <person name="Zhang X.C."/>
            <person name="Jiao Y.N."/>
            <person name="Eichler E.E."/>
            <person name="Li G.H."/>
            <person name="Liu X."/>
            <person name="Gao L.Z."/>
        </authorList>
    </citation>
    <scope>NUCLEOTIDE SEQUENCE [LARGE SCALE GENOMIC DNA]</scope>
    <source>
        <strain evidence="5">cv. GT1</strain>
        <tissue evidence="4">Leaf</tissue>
    </source>
</reference>
<keyword evidence="5" id="KW-1185">Reference proteome</keyword>
<organism evidence="4 5">
    <name type="scientific">Hevea brasiliensis</name>
    <name type="common">Para rubber tree</name>
    <name type="synonym">Siphonia brasiliensis</name>
    <dbReference type="NCBI Taxonomy" id="3981"/>
    <lineage>
        <taxon>Eukaryota</taxon>
        <taxon>Viridiplantae</taxon>
        <taxon>Streptophyta</taxon>
        <taxon>Embryophyta</taxon>
        <taxon>Tracheophyta</taxon>
        <taxon>Spermatophyta</taxon>
        <taxon>Magnoliopsida</taxon>
        <taxon>eudicotyledons</taxon>
        <taxon>Gunneridae</taxon>
        <taxon>Pentapetalae</taxon>
        <taxon>rosids</taxon>
        <taxon>fabids</taxon>
        <taxon>Malpighiales</taxon>
        <taxon>Euphorbiaceae</taxon>
        <taxon>Crotonoideae</taxon>
        <taxon>Micrandreae</taxon>
        <taxon>Hevea</taxon>
    </lineage>
</organism>
<dbReference type="EMBL" id="JAAGAX010000005">
    <property type="protein sequence ID" value="KAF2316213.1"/>
    <property type="molecule type" value="Genomic_DNA"/>
</dbReference>
<feature type="transmembrane region" description="Helical" evidence="2">
    <location>
        <begin position="132"/>
        <end position="152"/>
    </location>
</feature>
<keyword evidence="2" id="KW-0472">Membrane</keyword>
<feature type="region of interest" description="Disordered" evidence="1">
    <location>
        <begin position="31"/>
        <end position="52"/>
    </location>
</feature>
<dbReference type="AlphaFoldDB" id="A0A6A6MVJ1"/>
<keyword evidence="2" id="KW-0812">Transmembrane</keyword>
<evidence type="ECO:0000313" key="5">
    <source>
        <dbReference type="Proteomes" id="UP000467840"/>
    </source>
</evidence>
<name>A0A6A6MVJ1_HEVBR</name>
<accession>A0A6A6MVJ1</accession>
<evidence type="ECO:0000256" key="1">
    <source>
        <dbReference type="SAM" id="MobiDB-lite"/>
    </source>
</evidence>